<name>A0A4S8M2H5_DENBC</name>
<reference evidence="1 2" key="1">
    <citation type="journal article" date="2019" name="Nat. Ecol. Evol.">
        <title>Megaphylogeny resolves global patterns of mushroom evolution.</title>
        <authorList>
            <person name="Varga T."/>
            <person name="Krizsan K."/>
            <person name="Foldi C."/>
            <person name="Dima B."/>
            <person name="Sanchez-Garcia M."/>
            <person name="Sanchez-Ramirez S."/>
            <person name="Szollosi G.J."/>
            <person name="Szarkandi J.G."/>
            <person name="Papp V."/>
            <person name="Albert L."/>
            <person name="Andreopoulos W."/>
            <person name="Angelini C."/>
            <person name="Antonin V."/>
            <person name="Barry K.W."/>
            <person name="Bougher N.L."/>
            <person name="Buchanan P."/>
            <person name="Buyck B."/>
            <person name="Bense V."/>
            <person name="Catcheside P."/>
            <person name="Chovatia M."/>
            <person name="Cooper J."/>
            <person name="Damon W."/>
            <person name="Desjardin D."/>
            <person name="Finy P."/>
            <person name="Geml J."/>
            <person name="Haridas S."/>
            <person name="Hughes K."/>
            <person name="Justo A."/>
            <person name="Karasinski D."/>
            <person name="Kautmanova I."/>
            <person name="Kiss B."/>
            <person name="Kocsube S."/>
            <person name="Kotiranta H."/>
            <person name="LaButti K.M."/>
            <person name="Lechner B.E."/>
            <person name="Liimatainen K."/>
            <person name="Lipzen A."/>
            <person name="Lukacs Z."/>
            <person name="Mihaltcheva S."/>
            <person name="Morgado L.N."/>
            <person name="Niskanen T."/>
            <person name="Noordeloos M.E."/>
            <person name="Ohm R.A."/>
            <person name="Ortiz-Santana B."/>
            <person name="Ovrebo C."/>
            <person name="Racz N."/>
            <person name="Riley R."/>
            <person name="Savchenko A."/>
            <person name="Shiryaev A."/>
            <person name="Soop K."/>
            <person name="Spirin V."/>
            <person name="Szebenyi C."/>
            <person name="Tomsovsky M."/>
            <person name="Tulloss R.E."/>
            <person name="Uehling J."/>
            <person name="Grigoriev I.V."/>
            <person name="Vagvolgyi C."/>
            <person name="Papp T."/>
            <person name="Martin F.M."/>
            <person name="Miettinen O."/>
            <person name="Hibbett D.S."/>
            <person name="Nagy L.G."/>
        </authorList>
    </citation>
    <scope>NUCLEOTIDE SEQUENCE [LARGE SCALE GENOMIC DNA]</scope>
    <source>
        <strain evidence="1 2">CBS 962.96</strain>
    </source>
</reference>
<dbReference type="Proteomes" id="UP000297245">
    <property type="component" value="Unassembled WGS sequence"/>
</dbReference>
<dbReference type="EMBL" id="ML179180">
    <property type="protein sequence ID" value="THU96297.1"/>
    <property type="molecule type" value="Genomic_DNA"/>
</dbReference>
<accession>A0A4S8M2H5</accession>
<organism evidence="1 2">
    <name type="scientific">Dendrothele bispora (strain CBS 962.96)</name>
    <dbReference type="NCBI Taxonomy" id="1314807"/>
    <lineage>
        <taxon>Eukaryota</taxon>
        <taxon>Fungi</taxon>
        <taxon>Dikarya</taxon>
        <taxon>Basidiomycota</taxon>
        <taxon>Agaricomycotina</taxon>
        <taxon>Agaricomycetes</taxon>
        <taxon>Agaricomycetidae</taxon>
        <taxon>Agaricales</taxon>
        <taxon>Agaricales incertae sedis</taxon>
        <taxon>Dendrothele</taxon>
    </lineage>
</organism>
<keyword evidence="2" id="KW-1185">Reference proteome</keyword>
<feature type="non-terminal residue" evidence="1">
    <location>
        <position position="69"/>
    </location>
</feature>
<dbReference type="AlphaFoldDB" id="A0A4S8M2H5"/>
<gene>
    <name evidence="1" type="ORF">K435DRAFT_839104</name>
</gene>
<evidence type="ECO:0000313" key="2">
    <source>
        <dbReference type="Proteomes" id="UP000297245"/>
    </source>
</evidence>
<sequence length="69" mass="7566">MCTLTTAWGTAANYLAWSAGADTPPETVRNVSQAFTRHITCIQEQDHVLNRSSDSGARYSCLKFPSLSM</sequence>
<protein>
    <submittedName>
        <fullName evidence="1">Uncharacterized protein</fullName>
    </submittedName>
</protein>
<proteinExistence type="predicted"/>
<evidence type="ECO:0000313" key="1">
    <source>
        <dbReference type="EMBL" id="THU96297.1"/>
    </source>
</evidence>